<feature type="region of interest" description="Disordered" evidence="1">
    <location>
        <begin position="326"/>
        <end position="563"/>
    </location>
</feature>
<feature type="region of interest" description="Disordered" evidence="1">
    <location>
        <begin position="802"/>
        <end position="884"/>
    </location>
</feature>
<feature type="compositionally biased region" description="Low complexity" evidence="1">
    <location>
        <begin position="495"/>
        <end position="518"/>
    </location>
</feature>
<dbReference type="GO" id="GO:0140849">
    <property type="term" value="F:ATP-dependent H2AZ histone chaperone activity"/>
    <property type="evidence" value="ECO:0007669"/>
    <property type="project" value="InterPro"/>
</dbReference>
<feature type="compositionally biased region" description="Polar residues" evidence="1">
    <location>
        <begin position="436"/>
        <end position="446"/>
    </location>
</feature>
<dbReference type="GeneID" id="63814040"/>
<accession>A0A2T5LWU7</accession>
<feature type="region of interest" description="Disordered" evidence="1">
    <location>
        <begin position="623"/>
        <end position="739"/>
    </location>
</feature>
<feature type="compositionally biased region" description="Low complexity" evidence="1">
    <location>
        <begin position="424"/>
        <end position="435"/>
    </location>
</feature>
<feature type="compositionally biased region" description="Pro residues" evidence="1">
    <location>
        <begin position="169"/>
        <end position="181"/>
    </location>
</feature>
<protein>
    <recommendedName>
        <fullName evidence="2">SWR1-complex protein 3 domain-containing protein</fullName>
    </recommendedName>
</protein>
<feature type="domain" description="SWR1-complex protein 3" evidence="2">
    <location>
        <begin position="85"/>
        <end position="168"/>
    </location>
</feature>
<dbReference type="EMBL" id="MSFN02000004">
    <property type="protein sequence ID" value="PTU20762.1"/>
    <property type="molecule type" value="Genomic_DNA"/>
</dbReference>
<organism evidence="3 4">
    <name type="scientific">Aspergillus ochraceoroseus IBT 24754</name>
    <dbReference type="NCBI Taxonomy" id="1392256"/>
    <lineage>
        <taxon>Eukaryota</taxon>
        <taxon>Fungi</taxon>
        <taxon>Dikarya</taxon>
        <taxon>Ascomycota</taxon>
        <taxon>Pezizomycotina</taxon>
        <taxon>Eurotiomycetes</taxon>
        <taxon>Eurotiomycetidae</taxon>
        <taxon>Eurotiales</taxon>
        <taxon>Aspergillaceae</taxon>
        <taxon>Aspergillus</taxon>
        <taxon>Aspergillus subgen. Nidulantes</taxon>
    </lineage>
</organism>
<dbReference type="VEuPathDB" id="FungiDB:P175DRAFT_0501390"/>
<evidence type="ECO:0000259" key="2">
    <source>
        <dbReference type="Pfam" id="PF24707"/>
    </source>
</evidence>
<reference evidence="3 4" key="1">
    <citation type="journal article" date="2018" name="Proc. Natl. Acad. Sci. U.S.A.">
        <title>Linking secondary metabolites to gene clusters through genome sequencing of six diverse Aspergillus species.</title>
        <authorList>
            <person name="Kaerboelling I."/>
            <person name="Vesth T.C."/>
            <person name="Frisvad J.C."/>
            <person name="Nybo J.L."/>
            <person name="Theobald S."/>
            <person name="Kuo A."/>
            <person name="Bowyer P."/>
            <person name="Matsuda Y."/>
            <person name="Mondo S."/>
            <person name="Lyhne E.K."/>
            <person name="Kogle M.E."/>
            <person name="Clum A."/>
            <person name="Lipzen A."/>
            <person name="Salamov A."/>
            <person name="Ngan C.Y."/>
            <person name="Daum C."/>
            <person name="Chiniquy J."/>
            <person name="Barry K."/>
            <person name="LaButti K."/>
            <person name="Haridas S."/>
            <person name="Simmons B.A."/>
            <person name="Magnuson J.K."/>
            <person name="Mortensen U.H."/>
            <person name="Larsen T.O."/>
            <person name="Grigoriev I.V."/>
            <person name="Baker S.E."/>
            <person name="Andersen M.R."/>
        </authorList>
    </citation>
    <scope>NUCLEOTIDE SEQUENCE [LARGE SCALE GENOMIC DNA]</scope>
    <source>
        <strain evidence="3 4">IBT 24754</strain>
    </source>
</reference>
<sequence>MAEKRRLSARERREPAAKRRVSEAASQASASSQAQQSSKKKASTPVVAPSPALTTQPTPEIVEPPLPTKIKDGEALPILPLPQPADLSPKEYQSITESAVLLAALERSKKKWLSDGILERYWTKPKKTKREQIEGKNPPKETMSKVGPCNIVVGPHLFDAMLYTVKDPNAPPPVQYTPPQRPMVHYGHPNNFQQYHPYPHPSNSAQNARPHPSHATPATPSPSQQGYQQGSRPPPPQPGRTPNNQAAHRPSGSQSAQRPSAPHHPSPHPPKPNPDPVIQMLATRAAQDPELKALMRLVASTNATQEQLRTFQAHIDELNAIIRAREQQQRRQQQSSQPPTPNSAPQPPQTPQPTVQIQQQHPQPQSQKPQSQTQPPSQPLQPPVQESPLQQPHPKPQIVISTPRPQPQRPAQKLPRVEVQISKQPQPTTSTPQSSNDSSAKSHSFSTQPPTTTPQIKQEPGTDTANHTAPLSQISTPSAGPSPAPVTDSHANPKQQSSAVQTVPPPQQQQQAGQRQGPQYPPYQQPAYQSQAPAIQSRPPQYGSPAPYYRATPPRPPPPPRLNYKSVVFEFTSPLTPYGSSTSGHAGSGDRYLFPENSILEWLPGGTTVLASFLLVRKVDPNTPFPIEMAPEAANSRVKGKSASRSKKGDKGKAKTEGGQPEKDQVKDGGTIGKAAEGHPESSSRKDAPTSNSKEAGPKEEKEAEGKGDQKLQPATVTKPAVENPKGKEKVDEKKDDSNLKEYYQLVTFRIYSTNPKVLEPLGRVVNPPDEVRKYMNEIMDRAERAPEGFLAYQLPRELPAEVSDLENDKKGGTPVPGLNAGARSKLSRGRTIGADSDAENTQAHIDEEEEGGEEEVEEEEEEGEEEELRDFYGPPTALPPIGV</sequence>
<feature type="compositionally biased region" description="Pro residues" evidence="1">
    <location>
        <begin position="262"/>
        <end position="275"/>
    </location>
</feature>
<comment type="caution">
    <text evidence="3">The sequence shown here is derived from an EMBL/GenBank/DDBJ whole genome shotgun (WGS) entry which is preliminary data.</text>
</comment>
<dbReference type="AlphaFoldDB" id="A0A2T5LWU7"/>
<feature type="compositionally biased region" description="Pro residues" evidence="1">
    <location>
        <begin position="338"/>
        <end position="351"/>
    </location>
</feature>
<feature type="compositionally biased region" description="Low complexity" evidence="1">
    <location>
        <begin position="383"/>
        <end position="392"/>
    </location>
</feature>
<feature type="region of interest" description="Disordered" evidence="1">
    <location>
        <begin position="169"/>
        <end position="277"/>
    </location>
</feature>
<feature type="compositionally biased region" description="Polar residues" evidence="1">
    <location>
        <begin position="461"/>
        <end position="479"/>
    </location>
</feature>
<feature type="compositionally biased region" description="Basic and acidic residues" evidence="1">
    <location>
        <begin position="676"/>
        <end position="688"/>
    </location>
</feature>
<evidence type="ECO:0000313" key="4">
    <source>
        <dbReference type="Proteomes" id="UP000244073"/>
    </source>
</evidence>
<proteinExistence type="predicted"/>
<feature type="compositionally biased region" description="Basic and acidic residues" evidence="1">
    <location>
        <begin position="1"/>
        <end position="22"/>
    </location>
</feature>
<dbReference type="PANTHER" id="PTHR28108:SF1">
    <property type="entry name" value="SWR1-COMPLEX PROTEIN 3"/>
    <property type="match status" value="1"/>
</dbReference>
<feature type="compositionally biased region" description="Low complexity" evidence="1">
    <location>
        <begin position="525"/>
        <end position="536"/>
    </location>
</feature>
<feature type="compositionally biased region" description="Low complexity" evidence="1">
    <location>
        <begin position="352"/>
        <end position="375"/>
    </location>
</feature>
<gene>
    <name evidence="3" type="ORF">P175DRAFT_0501390</name>
</gene>
<dbReference type="PANTHER" id="PTHR28108">
    <property type="entry name" value="SWR1-COMPLEX PROTEIN 3"/>
    <property type="match status" value="1"/>
</dbReference>
<dbReference type="Pfam" id="PF24707">
    <property type="entry name" value="Swc3"/>
    <property type="match status" value="1"/>
</dbReference>
<feature type="compositionally biased region" description="Acidic residues" evidence="1">
    <location>
        <begin position="847"/>
        <end position="869"/>
    </location>
</feature>
<dbReference type="InterPro" id="IPR057558">
    <property type="entry name" value="Swc3_dom"/>
</dbReference>
<dbReference type="InterPro" id="IPR037651">
    <property type="entry name" value="Swc3"/>
</dbReference>
<dbReference type="GO" id="GO:0000812">
    <property type="term" value="C:Swr1 complex"/>
    <property type="evidence" value="ECO:0007669"/>
    <property type="project" value="InterPro"/>
</dbReference>
<name>A0A2T5LWU7_9EURO</name>
<feature type="compositionally biased region" description="Low complexity" evidence="1">
    <location>
        <begin position="24"/>
        <end position="37"/>
    </location>
</feature>
<feature type="compositionally biased region" description="Basic and acidic residues" evidence="1">
    <location>
        <begin position="647"/>
        <end position="667"/>
    </location>
</feature>
<dbReference type="RefSeq" id="XP_040752154.1">
    <property type="nucleotide sequence ID" value="XM_040897158.1"/>
</dbReference>
<feature type="compositionally biased region" description="Basic and acidic residues" evidence="1">
    <location>
        <begin position="696"/>
        <end position="710"/>
    </location>
</feature>
<feature type="compositionally biased region" description="Basic and acidic residues" evidence="1">
    <location>
        <begin position="725"/>
        <end position="739"/>
    </location>
</feature>
<dbReference type="OrthoDB" id="5338195at2759"/>
<evidence type="ECO:0000256" key="1">
    <source>
        <dbReference type="SAM" id="MobiDB-lite"/>
    </source>
</evidence>
<dbReference type="Proteomes" id="UP000244073">
    <property type="component" value="Unassembled WGS sequence"/>
</dbReference>
<feature type="region of interest" description="Disordered" evidence="1">
    <location>
        <begin position="1"/>
        <end position="69"/>
    </location>
</feature>
<evidence type="ECO:0000313" key="3">
    <source>
        <dbReference type="EMBL" id="PTU20762.1"/>
    </source>
</evidence>
<feature type="compositionally biased region" description="Low complexity" evidence="1">
    <location>
        <begin position="213"/>
        <end position="231"/>
    </location>
</feature>